<keyword evidence="4" id="KW-0460">Magnesium</keyword>
<feature type="transmembrane region" description="Helical" evidence="5">
    <location>
        <begin position="73"/>
        <end position="95"/>
    </location>
</feature>
<dbReference type="InterPro" id="IPR033895">
    <property type="entry name" value="GPT"/>
</dbReference>
<keyword evidence="2" id="KW-0808">Transferase</keyword>
<protein>
    <recommendedName>
        <fullName evidence="8">UDP-N-acetylglucosamine--dolichyl-phosphate N-acetylglucosaminephosphotransferase</fullName>
    </recommendedName>
</protein>
<evidence type="ECO:0000313" key="7">
    <source>
        <dbReference type="Proteomes" id="UP000646827"/>
    </source>
</evidence>
<reference evidence="6 7" key="1">
    <citation type="submission" date="2020-12" db="EMBL/GenBank/DDBJ databases">
        <title>Metabolic potential, ecology and presence of endohyphal bacteria is reflected in genomic diversity of Mucoromycotina.</title>
        <authorList>
            <person name="Muszewska A."/>
            <person name="Okrasinska A."/>
            <person name="Steczkiewicz K."/>
            <person name="Drgas O."/>
            <person name="Orlowska M."/>
            <person name="Perlinska-Lenart U."/>
            <person name="Aleksandrzak-Piekarczyk T."/>
            <person name="Szatraj K."/>
            <person name="Zielenkiewicz U."/>
            <person name="Pilsyk S."/>
            <person name="Malc E."/>
            <person name="Mieczkowski P."/>
            <person name="Kruszewska J.S."/>
            <person name="Biernat P."/>
            <person name="Pawlowska J."/>
        </authorList>
    </citation>
    <scope>NUCLEOTIDE SEQUENCE [LARGE SCALE GENOMIC DNA]</scope>
    <source>
        <strain evidence="6 7">CBS 142.35</strain>
    </source>
</reference>
<feature type="transmembrane region" description="Helical" evidence="5">
    <location>
        <begin position="120"/>
        <end position="139"/>
    </location>
</feature>
<feature type="transmembrane region" description="Helical" evidence="5">
    <location>
        <begin position="228"/>
        <end position="246"/>
    </location>
</feature>
<name>A0A8H7S0P2_9FUNG</name>
<evidence type="ECO:0000256" key="1">
    <source>
        <dbReference type="ARBA" id="ARBA00004127"/>
    </source>
</evidence>
<gene>
    <name evidence="6" type="ORF">INT45_007339</name>
</gene>
<keyword evidence="5" id="KW-1133">Transmembrane helix</keyword>
<dbReference type="PANTHER" id="PTHR10571:SF0">
    <property type="entry name" value="UDP-N-ACETYLGLUCOSAMINE--DOLICHYL-PHOSPHATE N-ACETYLGLUCOSAMINEPHOSPHOTRANSFERASE"/>
    <property type="match status" value="1"/>
</dbReference>
<evidence type="ECO:0000256" key="5">
    <source>
        <dbReference type="SAM" id="Phobius"/>
    </source>
</evidence>
<dbReference type="OrthoDB" id="10262326at2759"/>
<proteinExistence type="predicted"/>
<comment type="caution">
    <text evidence="6">The sequence shown here is derived from an EMBL/GenBank/DDBJ whole genome shotgun (WGS) entry which is preliminary data.</text>
</comment>
<evidence type="ECO:0000256" key="4">
    <source>
        <dbReference type="ARBA" id="ARBA00022842"/>
    </source>
</evidence>
<keyword evidence="3" id="KW-0479">Metal-binding</keyword>
<dbReference type="CDD" id="cd06855">
    <property type="entry name" value="GT_GPT_euk"/>
    <property type="match status" value="1"/>
</dbReference>
<sequence length="249" mass="27791">MGKSLWVVSLIVAVFGLAINVSLHDTVYVSISFAILAGVVTWKTLPRLAMTFINAHVSGVDVLKTDRPLLPEAMGFPTAVIYLIALFCFIPFPFINWFDGEARLVHEDNPMIGTFPYHKLGQILSAILAIQSMVLLGFADDILDVRWRYKVWFPAVASVPLLIFYYTNFGVTHVIMPLQLRPYVGDLVDLGINGIEVGQSLVIALSVIINDLLFMFNNNDRESLEAHLFSLYFMLPFAGVTAGLLTHNW</sequence>
<evidence type="ECO:0000313" key="6">
    <source>
        <dbReference type="EMBL" id="KAG2220727.1"/>
    </source>
</evidence>
<keyword evidence="5" id="KW-0472">Membrane</keyword>
<accession>A0A8H7S0P2</accession>
<dbReference type="GO" id="GO:0046872">
    <property type="term" value="F:metal ion binding"/>
    <property type="evidence" value="ECO:0007669"/>
    <property type="project" value="UniProtKB-KW"/>
</dbReference>
<keyword evidence="5" id="KW-0812">Transmembrane</keyword>
<dbReference type="GO" id="GO:0012505">
    <property type="term" value="C:endomembrane system"/>
    <property type="evidence" value="ECO:0007669"/>
    <property type="project" value="UniProtKB-SubCell"/>
</dbReference>
<dbReference type="GO" id="GO:0016757">
    <property type="term" value="F:glycosyltransferase activity"/>
    <property type="evidence" value="ECO:0007669"/>
    <property type="project" value="UniProtKB-KW"/>
</dbReference>
<feature type="transmembrane region" description="Helical" evidence="5">
    <location>
        <begin position="28"/>
        <end position="45"/>
    </location>
</feature>
<evidence type="ECO:0008006" key="8">
    <source>
        <dbReference type="Google" id="ProtNLM"/>
    </source>
</evidence>
<dbReference type="EMBL" id="JAEPRB010000131">
    <property type="protein sequence ID" value="KAG2220727.1"/>
    <property type="molecule type" value="Genomic_DNA"/>
</dbReference>
<dbReference type="PANTHER" id="PTHR10571">
    <property type="entry name" value="UDP-N-ACETYLGLUCOSAMINE--DOLICHYL-PHOSPHATE N-ACETYLGLUCOSAMINEPHOSPHOTRANSFERASE"/>
    <property type="match status" value="1"/>
</dbReference>
<comment type="subcellular location">
    <subcellularLocation>
        <location evidence="1">Endomembrane system</location>
        <topology evidence="1">Multi-pass membrane protein</topology>
    </subcellularLocation>
</comment>
<dbReference type="GO" id="GO:0003975">
    <property type="term" value="F:UDP-N-acetylglucosamine-dolichyl-phosphate N-acetylglucosaminephosphotransferase activity"/>
    <property type="evidence" value="ECO:0007669"/>
    <property type="project" value="InterPro"/>
</dbReference>
<dbReference type="AlphaFoldDB" id="A0A8H7S0P2"/>
<dbReference type="GO" id="GO:0016020">
    <property type="term" value="C:membrane"/>
    <property type="evidence" value="ECO:0007669"/>
    <property type="project" value="TreeGrafter"/>
</dbReference>
<dbReference type="UniPathway" id="UPA00378"/>
<feature type="transmembrane region" description="Helical" evidence="5">
    <location>
        <begin position="195"/>
        <end position="216"/>
    </location>
</feature>
<organism evidence="6 7">
    <name type="scientific">Circinella minor</name>
    <dbReference type="NCBI Taxonomy" id="1195481"/>
    <lineage>
        <taxon>Eukaryota</taxon>
        <taxon>Fungi</taxon>
        <taxon>Fungi incertae sedis</taxon>
        <taxon>Mucoromycota</taxon>
        <taxon>Mucoromycotina</taxon>
        <taxon>Mucoromycetes</taxon>
        <taxon>Mucorales</taxon>
        <taxon>Lichtheimiaceae</taxon>
        <taxon>Circinella</taxon>
    </lineage>
</organism>
<evidence type="ECO:0000256" key="3">
    <source>
        <dbReference type="ARBA" id="ARBA00022723"/>
    </source>
</evidence>
<keyword evidence="7" id="KW-1185">Reference proteome</keyword>
<dbReference type="GO" id="GO:0006488">
    <property type="term" value="P:dolichol-linked oligosaccharide biosynthetic process"/>
    <property type="evidence" value="ECO:0007669"/>
    <property type="project" value="InterPro"/>
</dbReference>
<feature type="transmembrane region" description="Helical" evidence="5">
    <location>
        <begin position="151"/>
        <end position="175"/>
    </location>
</feature>
<evidence type="ECO:0000256" key="2">
    <source>
        <dbReference type="ARBA" id="ARBA00022676"/>
    </source>
</evidence>
<keyword evidence="2" id="KW-0328">Glycosyltransferase</keyword>
<dbReference type="Proteomes" id="UP000646827">
    <property type="component" value="Unassembled WGS sequence"/>
</dbReference>